<sequence length="248" mass="25349">MNSSSSTPFLPAVGKDRQQLHSAVRQPTPGKLPELGLGTTSATQEVISLRKPSQQVVAGAAGLAKVTGDSGSGSGSGGGRISPKKLRVRFELPPICAADGADTTAGAAAVTGEDDEASQSPSSVSVVHSPDAALDRVRFSGVGGYRMSKENTHRRKGASPYLGSATAAAIAFGRAAAGLRGGSCSQIGSERRLIRCDSNCSAESDDSTVTIISSIKGPVVGKPRVERSLALQTRQPASPLRTAGPWRT</sequence>
<feature type="compositionally biased region" description="Low complexity" evidence="1">
    <location>
        <begin position="118"/>
        <end position="128"/>
    </location>
</feature>
<dbReference type="AlphaFoldDB" id="A0A9W6BL22"/>
<evidence type="ECO:0000313" key="3">
    <source>
        <dbReference type="Proteomes" id="UP001165080"/>
    </source>
</evidence>
<feature type="compositionally biased region" description="Gly residues" evidence="1">
    <location>
        <begin position="70"/>
        <end position="80"/>
    </location>
</feature>
<feature type="region of interest" description="Disordered" evidence="1">
    <location>
        <begin position="99"/>
        <end position="128"/>
    </location>
</feature>
<feature type="region of interest" description="Disordered" evidence="1">
    <location>
        <begin position="227"/>
        <end position="248"/>
    </location>
</feature>
<organism evidence="2 3">
    <name type="scientific">Pleodorina starrii</name>
    <dbReference type="NCBI Taxonomy" id="330485"/>
    <lineage>
        <taxon>Eukaryota</taxon>
        <taxon>Viridiplantae</taxon>
        <taxon>Chlorophyta</taxon>
        <taxon>core chlorophytes</taxon>
        <taxon>Chlorophyceae</taxon>
        <taxon>CS clade</taxon>
        <taxon>Chlamydomonadales</taxon>
        <taxon>Volvocaceae</taxon>
        <taxon>Pleodorina</taxon>
    </lineage>
</organism>
<reference evidence="2 3" key="1">
    <citation type="journal article" date="2023" name="Commun. Biol.">
        <title>Reorganization of the ancestral sex-determining regions during the evolution of trioecy in Pleodorina starrii.</title>
        <authorList>
            <person name="Takahashi K."/>
            <person name="Suzuki S."/>
            <person name="Kawai-Toyooka H."/>
            <person name="Yamamoto K."/>
            <person name="Hamaji T."/>
            <person name="Ootsuki R."/>
            <person name="Yamaguchi H."/>
            <person name="Kawachi M."/>
            <person name="Higashiyama T."/>
            <person name="Nozaki H."/>
        </authorList>
    </citation>
    <scope>NUCLEOTIDE SEQUENCE [LARGE SCALE GENOMIC DNA]</scope>
    <source>
        <strain evidence="2 3">NIES-4479</strain>
    </source>
</reference>
<dbReference type="Proteomes" id="UP001165080">
    <property type="component" value="Unassembled WGS sequence"/>
</dbReference>
<feature type="compositionally biased region" description="Low complexity" evidence="1">
    <location>
        <begin position="99"/>
        <end position="111"/>
    </location>
</feature>
<proteinExistence type="predicted"/>
<evidence type="ECO:0000313" key="2">
    <source>
        <dbReference type="EMBL" id="GLC53512.1"/>
    </source>
</evidence>
<accession>A0A9W6BL22</accession>
<name>A0A9W6BL22_9CHLO</name>
<protein>
    <submittedName>
        <fullName evidence="2">Uncharacterized protein</fullName>
    </submittedName>
</protein>
<gene>
    <name evidence="2" type="primary">PLESTB001217</name>
    <name evidence="2" type="ORF">PLESTB_000757600</name>
</gene>
<feature type="region of interest" description="Disordered" evidence="1">
    <location>
        <begin position="65"/>
        <end position="84"/>
    </location>
</feature>
<keyword evidence="3" id="KW-1185">Reference proteome</keyword>
<evidence type="ECO:0000256" key="1">
    <source>
        <dbReference type="SAM" id="MobiDB-lite"/>
    </source>
</evidence>
<feature type="region of interest" description="Disordered" evidence="1">
    <location>
        <begin position="1"/>
        <end position="37"/>
    </location>
</feature>
<dbReference type="EMBL" id="BRXU01000008">
    <property type="protein sequence ID" value="GLC53512.1"/>
    <property type="molecule type" value="Genomic_DNA"/>
</dbReference>
<comment type="caution">
    <text evidence="2">The sequence shown here is derived from an EMBL/GenBank/DDBJ whole genome shotgun (WGS) entry which is preliminary data.</text>
</comment>